<comment type="caution">
    <text evidence="5">The sequence shown here is derived from an EMBL/GenBank/DDBJ whole genome shotgun (WGS) entry which is preliminary data.</text>
</comment>
<evidence type="ECO:0000256" key="3">
    <source>
        <dbReference type="SAM" id="SignalP"/>
    </source>
</evidence>
<feature type="signal peptide" evidence="3">
    <location>
        <begin position="1"/>
        <end position="18"/>
    </location>
</feature>
<dbReference type="Proteomes" id="UP001054902">
    <property type="component" value="Unassembled WGS sequence"/>
</dbReference>
<sequence>MKYLLLTLSILLPITVKALYHQPKVVIFSSIQNLHSTLADLDIDIQDLYDNELESIDFDASCLKPSTFEVLKEAEILITEPKILANILEHDPDILQKLRWCQSTFAGVDAIFKSNALKAWKDSKQRDAPFPFIVTRISGCFGQPIAEWVIGRIISFERNFKLMDNNQVKRKWGENLGVLKSYRNLSDLTLVILGGCGDIGSCIAKVAKLGFAMKVIAYTKHSRIDAPTGVDECTTDLSHALKSADYLVSVLPSTPETRGLLSRSV</sequence>
<dbReference type="GO" id="GO:0016491">
    <property type="term" value="F:oxidoreductase activity"/>
    <property type="evidence" value="ECO:0007669"/>
    <property type="project" value="UniProtKB-KW"/>
</dbReference>
<keyword evidence="6" id="KW-1185">Reference proteome</keyword>
<evidence type="ECO:0000313" key="6">
    <source>
        <dbReference type="Proteomes" id="UP001054902"/>
    </source>
</evidence>
<feature type="chain" id="PRO_5042093639" evidence="3">
    <location>
        <begin position="19"/>
        <end position="265"/>
    </location>
</feature>
<dbReference type="Pfam" id="PF02826">
    <property type="entry name" value="2-Hacid_dh_C"/>
    <property type="match status" value="1"/>
</dbReference>
<organism evidence="5 6">
    <name type="scientific">Chaetoceros tenuissimus</name>
    <dbReference type="NCBI Taxonomy" id="426638"/>
    <lineage>
        <taxon>Eukaryota</taxon>
        <taxon>Sar</taxon>
        <taxon>Stramenopiles</taxon>
        <taxon>Ochrophyta</taxon>
        <taxon>Bacillariophyta</taxon>
        <taxon>Coscinodiscophyceae</taxon>
        <taxon>Chaetocerotophycidae</taxon>
        <taxon>Chaetocerotales</taxon>
        <taxon>Chaetocerotaceae</taxon>
        <taxon>Chaetoceros</taxon>
    </lineage>
</organism>
<accession>A0AAD3CN54</accession>
<reference evidence="5 6" key="1">
    <citation type="journal article" date="2021" name="Sci. Rep.">
        <title>The genome of the diatom Chaetoceros tenuissimus carries an ancient integrated fragment of an extant virus.</title>
        <authorList>
            <person name="Hongo Y."/>
            <person name="Kimura K."/>
            <person name="Takaki Y."/>
            <person name="Yoshida Y."/>
            <person name="Baba S."/>
            <person name="Kobayashi G."/>
            <person name="Nagasaki K."/>
            <person name="Hano T."/>
            <person name="Tomaru Y."/>
        </authorList>
    </citation>
    <scope>NUCLEOTIDE SEQUENCE [LARGE SCALE GENOMIC DNA]</scope>
    <source>
        <strain evidence="5 6">NIES-3715</strain>
    </source>
</reference>
<dbReference type="InterPro" id="IPR006140">
    <property type="entry name" value="D-isomer_DH_NAD-bd"/>
</dbReference>
<dbReference type="EMBL" id="BLLK01000027">
    <property type="protein sequence ID" value="GFH48130.1"/>
    <property type="molecule type" value="Genomic_DNA"/>
</dbReference>
<keyword evidence="1" id="KW-0560">Oxidoreductase</keyword>
<protein>
    <submittedName>
        <fullName evidence="5">NAD(P)-binding protein</fullName>
    </submittedName>
</protein>
<dbReference type="InterPro" id="IPR036291">
    <property type="entry name" value="NAD(P)-bd_dom_sf"/>
</dbReference>
<dbReference type="Gene3D" id="3.40.50.720">
    <property type="entry name" value="NAD(P)-binding Rossmann-like Domain"/>
    <property type="match status" value="2"/>
</dbReference>
<dbReference type="PANTHER" id="PTHR43333:SF1">
    <property type="entry name" value="D-ISOMER SPECIFIC 2-HYDROXYACID DEHYDROGENASE NAD-BINDING DOMAIN-CONTAINING PROTEIN"/>
    <property type="match status" value="1"/>
</dbReference>
<gene>
    <name evidence="5" type="ORF">CTEN210_04606</name>
</gene>
<evidence type="ECO:0000259" key="4">
    <source>
        <dbReference type="Pfam" id="PF02826"/>
    </source>
</evidence>
<dbReference type="AlphaFoldDB" id="A0AAD3CN54"/>
<feature type="domain" description="D-isomer specific 2-hydroxyacid dehydrogenase NAD-binding" evidence="4">
    <location>
        <begin position="152"/>
        <end position="263"/>
    </location>
</feature>
<keyword evidence="2" id="KW-0520">NAD</keyword>
<proteinExistence type="predicted"/>
<evidence type="ECO:0000256" key="2">
    <source>
        <dbReference type="ARBA" id="ARBA00023027"/>
    </source>
</evidence>
<dbReference type="SUPFAM" id="SSF51735">
    <property type="entry name" value="NAD(P)-binding Rossmann-fold domains"/>
    <property type="match status" value="1"/>
</dbReference>
<keyword evidence="3" id="KW-0732">Signal</keyword>
<dbReference type="GO" id="GO:0051287">
    <property type="term" value="F:NAD binding"/>
    <property type="evidence" value="ECO:0007669"/>
    <property type="project" value="InterPro"/>
</dbReference>
<name>A0AAD3CN54_9STRA</name>
<evidence type="ECO:0000256" key="1">
    <source>
        <dbReference type="ARBA" id="ARBA00023002"/>
    </source>
</evidence>
<evidence type="ECO:0000313" key="5">
    <source>
        <dbReference type="EMBL" id="GFH48130.1"/>
    </source>
</evidence>
<dbReference type="PANTHER" id="PTHR43333">
    <property type="entry name" value="2-HACID_DH_C DOMAIN-CONTAINING PROTEIN"/>
    <property type="match status" value="1"/>
</dbReference>